<evidence type="ECO:0000259" key="2">
    <source>
        <dbReference type="Pfam" id="PF04865"/>
    </source>
</evidence>
<dbReference type="Pfam" id="PF04865">
    <property type="entry name" value="Baseplate_J"/>
    <property type="match status" value="1"/>
</dbReference>
<reference evidence="5 6" key="1">
    <citation type="submission" date="2019-04" db="EMBL/GenBank/DDBJ databases">
        <title>Genome sequencing of Clostridium botulinum Groups I-IV and Clostridium butyricum.</title>
        <authorList>
            <person name="Brunt J."/>
            <person name="Van Vliet A.H.M."/>
            <person name="Stringer S.C."/>
            <person name="Carter A.T."/>
            <person name="Peck M.W."/>
        </authorList>
    </citation>
    <scope>NUCLEOTIDE SEQUENCE [LARGE SCALE GENOMIC DNA]</scope>
    <source>
        <strain evidence="5 6">IFR 18/037</strain>
    </source>
</reference>
<dbReference type="EMBL" id="SWOY01000013">
    <property type="protein sequence ID" value="NFG18625.1"/>
    <property type="molecule type" value="Genomic_DNA"/>
</dbReference>
<feature type="domain" description="Baseplate J-like C-terminal" evidence="4">
    <location>
        <begin position="288"/>
        <end position="374"/>
    </location>
</feature>
<dbReference type="Pfam" id="PF26079">
    <property type="entry name" value="Baseplate_J_C"/>
    <property type="match status" value="1"/>
</dbReference>
<evidence type="ECO:0000313" key="5">
    <source>
        <dbReference type="EMBL" id="NFG18625.1"/>
    </source>
</evidence>
<dbReference type="AlphaFoldDB" id="A0A6B3X3W1"/>
<dbReference type="InterPro" id="IPR006949">
    <property type="entry name" value="Barrel_Baseplate_J-like"/>
</dbReference>
<sequence length="376" mass="41987">MERDLLIPEFLQEDASTIHERMLEKAPPNVSTIEGDFYWDNTRPTAEEKASLMQVQLQNMLRLAFPQTSYGVWLEYLGECKGVFKNLPTKSIGVIKVIGRKGTNIYKDKLIGTIATDDSESVVFKFTENKVIDETGVAYVKAECTKAGTIGNVLKNTITVLMDRINGIESITNEEEFTGGTDLEDEEHYRERVLEEYKNEATSGNNEHYKKWAKEVDGVGYAYVIEEWNGPGTVKVLILDKNNKTATKELIDKVQNYIYEIVPKEENRGGKAPIGAIATIDTPITLVIDIKANFKFKEDFNSEVVLNSLKENLSKYLSGIPIGGTILYTAIHTIVGSMILTGEGIEDFKNLTVNGITENIKLIDQVAVIGEVTNIQ</sequence>
<dbReference type="InterPro" id="IPR058531">
    <property type="entry name" value="Baseplate_J_M"/>
</dbReference>
<protein>
    <submittedName>
        <fullName evidence="5">Baseplate J/gp47 family protein</fullName>
    </submittedName>
</protein>
<organism evidence="5 6">
    <name type="scientific">Clostridium botulinum</name>
    <dbReference type="NCBI Taxonomy" id="1491"/>
    <lineage>
        <taxon>Bacteria</taxon>
        <taxon>Bacillati</taxon>
        <taxon>Bacillota</taxon>
        <taxon>Clostridia</taxon>
        <taxon>Eubacteriales</taxon>
        <taxon>Clostridiaceae</taxon>
        <taxon>Clostridium</taxon>
    </lineage>
</organism>
<dbReference type="PANTHER" id="PTHR37829:SF3">
    <property type="entry name" value="PROTEIN JAYE-RELATED"/>
    <property type="match status" value="1"/>
</dbReference>
<feature type="domain" description="Baseplate J-like central" evidence="3">
    <location>
        <begin position="201"/>
        <end position="280"/>
    </location>
</feature>
<evidence type="ECO:0000313" key="6">
    <source>
        <dbReference type="Proteomes" id="UP000478995"/>
    </source>
</evidence>
<evidence type="ECO:0000256" key="1">
    <source>
        <dbReference type="ARBA" id="ARBA00038087"/>
    </source>
</evidence>
<dbReference type="InterPro" id="IPR058530">
    <property type="entry name" value="Baseplate_J-like_C"/>
</dbReference>
<evidence type="ECO:0000259" key="3">
    <source>
        <dbReference type="Pfam" id="PF26078"/>
    </source>
</evidence>
<accession>A0A6B3X3W1</accession>
<proteinExistence type="inferred from homology"/>
<dbReference type="InterPro" id="IPR052399">
    <property type="entry name" value="Phage_Baseplate_Assmbl_Protein"/>
</dbReference>
<name>A0A6B3X3W1_CLOBO</name>
<dbReference type="Proteomes" id="UP000478995">
    <property type="component" value="Unassembled WGS sequence"/>
</dbReference>
<dbReference type="Pfam" id="PF26078">
    <property type="entry name" value="Baseplate_J_M"/>
    <property type="match status" value="1"/>
</dbReference>
<feature type="domain" description="Baseplate protein J-like barrel" evidence="2">
    <location>
        <begin position="99"/>
        <end position="180"/>
    </location>
</feature>
<dbReference type="PANTHER" id="PTHR37829">
    <property type="entry name" value="PHAGE-LIKE ELEMENT PBSX PROTEIN XKDT"/>
    <property type="match status" value="1"/>
</dbReference>
<comment type="similarity">
    <text evidence="1">Belongs to the Mu gp47/PBSX XkdT family.</text>
</comment>
<gene>
    <name evidence="5" type="ORF">FC794_17985</name>
</gene>
<comment type="caution">
    <text evidence="5">The sequence shown here is derived from an EMBL/GenBank/DDBJ whole genome shotgun (WGS) entry which is preliminary data.</text>
</comment>
<dbReference type="RefSeq" id="WP_012704534.1">
    <property type="nucleotide sequence ID" value="NZ_CP013847.1"/>
</dbReference>
<evidence type="ECO:0000259" key="4">
    <source>
        <dbReference type="Pfam" id="PF26079"/>
    </source>
</evidence>